<reference evidence="3 4" key="1">
    <citation type="submission" date="2021-06" db="EMBL/GenBank/DDBJ databases">
        <title>Caerostris extrusa draft genome.</title>
        <authorList>
            <person name="Kono N."/>
            <person name="Arakawa K."/>
        </authorList>
    </citation>
    <scope>NUCLEOTIDE SEQUENCE [LARGE SCALE GENOMIC DNA]</scope>
</reference>
<sequence length="95" mass="10789">MSMETKEKELREVNNYSPLATSGQEKNGQSKEASLSFFFLQFFLIIKVGHCLKMLIAALCTRASFRFDSGRLYMKGVKVEYILRDADNKGDLAIV</sequence>
<evidence type="ECO:0000313" key="4">
    <source>
        <dbReference type="Proteomes" id="UP001054945"/>
    </source>
</evidence>
<evidence type="ECO:0000256" key="1">
    <source>
        <dbReference type="SAM" id="MobiDB-lite"/>
    </source>
</evidence>
<name>A0AAV4V8B3_CAEEX</name>
<protein>
    <submittedName>
        <fullName evidence="3">Uncharacterized protein</fullName>
    </submittedName>
</protein>
<keyword evidence="2" id="KW-0812">Transmembrane</keyword>
<feature type="transmembrane region" description="Helical" evidence="2">
    <location>
        <begin position="38"/>
        <end position="65"/>
    </location>
</feature>
<feature type="compositionally biased region" description="Basic and acidic residues" evidence="1">
    <location>
        <begin position="1"/>
        <end position="12"/>
    </location>
</feature>
<keyword evidence="2" id="KW-1133">Transmembrane helix</keyword>
<accession>A0AAV4V8B3</accession>
<dbReference type="EMBL" id="BPLR01014053">
    <property type="protein sequence ID" value="GIY65943.1"/>
    <property type="molecule type" value="Genomic_DNA"/>
</dbReference>
<feature type="region of interest" description="Disordered" evidence="1">
    <location>
        <begin position="1"/>
        <end position="27"/>
    </location>
</feature>
<proteinExistence type="predicted"/>
<evidence type="ECO:0000313" key="3">
    <source>
        <dbReference type="EMBL" id="GIY65943.1"/>
    </source>
</evidence>
<feature type="compositionally biased region" description="Polar residues" evidence="1">
    <location>
        <begin position="14"/>
        <end position="27"/>
    </location>
</feature>
<keyword evidence="2" id="KW-0472">Membrane</keyword>
<evidence type="ECO:0000256" key="2">
    <source>
        <dbReference type="SAM" id="Phobius"/>
    </source>
</evidence>
<dbReference type="AlphaFoldDB" id="A0AAV4V8B3"/>
<dbReference type="Proteomes" id="UP001054945">
    <property type="component" value="Unassembled WGS sequence"/>
</dbReference>
<keyword evidence="4" id="KW-1185">Reference proteome</keyword>
<organism evidence="3 4">
    <name type="scientific">Caerostris extrusa</name>
    <name type="common">Bark spider</name>
    <name type="synonym">Caerostris bankana</name>
    <dbReference type="NCBI Taxonomy" id="172846"/>
    <lineage>
        <taxon>Eukaryota</taxon>
        <taxon>Metazoa</taxon>
        <taxon>Ecdysozoa</taxon>
        <taxon>Arthropoda</taxon>
        <taxon>Chelicerata</taxon>
        <taxon>Arachnida</taxon>
        <taxon>Araneae</taxon>
        <taxon>Araneomorphae</taxon>
        <taxon>Entelegynae</taxon>
        <taxon>Araneoidea</taxon>
        <taxon>Araneidae</taxon>
        <taxon>Caerostris</taxon>
    </lineage>
</organism>
<comment type="caution">
    <text evidence="3">The sequence shown here is derived from an EMBL/GenBank/DDBJ whole genome shotgun (WGS) entry which is preliminary data.</text>
</comment>
<gene>
    <name evidence="3" type="ORF">CEXT_130031</name>
</gene>